<feature type="transmembrane region" description="Helical" evidence="1">
    <location>
        <begin position="51"/>
        <end position="72"/>
    </location>
</feature>
<dbReference type="EMBL" id="AP013055">
    <property type="protein sequence ID" value="BAO49450.1"/>
    <property type="molecule type" value="Genomic_DNA"/>
</dbReference>
<organism evidence="2 3">
    <name type="scientific">Alphaentomopoxvirus acuprea</name>
    <dbReference type="NCBI Taxonomy" id="62099"/>
    <lineage>
        <taxon>Viruses</taxon>
        <taxon>Varidnaviria</taxon>
        <taxon>Bamfordvirae</taxon>
        <taxon>Nucleocytoviricota</taxon>
        <taxon>Pokkesviricetes</taxon>
        <taxon>Chitovirales</taxon>
        <taxon>Poxviridae</taxon>
        <taxon>Entomopoxvirinae</taxon>
        <taxon>Alphaentomopoxvirus</taxon>
    </lineage>
</organism>
<protein>
    <submittedName>
        <fullName evidence="2">Uncharacterized protein</fullName>
    </submittedName>
</protein>
<dbReference type="GeneID" id="18263519"/>
<evidence type="ECO:0000313" key="2">
    <source>
        <dbReference type="EMBL" id="BAO49450.1"/>
    </source>
</evidence>
<dbReference type="Proteomes" id="UP000174145">
    <property type="component" value="Segment"/>
</dbReference>
<keyword evidence="1" id="KW-1133">Transmembrane helix</keyword>
<dbReference type="RefSeq" id="YP_009001563.1">
    <property type="nucleotide sequence ID" value="NC_023426.1"/>
</dbReference>
<feature type="transmembrane region" description="Helical" evidence="1">
    <location>
        <begin position="24"/>
        <end position="45"/>
    </location>
</feature>
<accession>W6JKY5</accession>
<reference evidence="2 3" key="1">
    <citation type="journal article" date="2014" name="Virology">
        <title>The complete genome sequence of the Alphaentomopoxvirus Anomala cuprea entomopoxvirus, including its terminal hairpin loop sequences, suggests a potentially unique mode of apoptosis inhibition and mode of DNA replication.</title>
        <authorList>
            <person name="Mitsuhashi W."/>
            <person name="Miyamoto K."/>
            <person name="Wada S."/>
        </authorList>
    </citation>
    <scope>NUCLEOTIDE SEQUENCE [LARGE SCALE GENOMIC DNA]</scope>
    <source>
        <strain evidence="2">CV6M</strain>
    </source>
</reference>
<proteinExistence type="predicted"/>
<dbReference type="KEGG" id="vg:18263519"/>
<evidence type="ECO:0000256" key="1">
    <source>
        <dbReference type="SAM" id="Phobius"/>
    </source>
</evidence>
<evidence type="ECO:0000313" key="3">
    <source>
        <dbReference type="Proteomes" id="UP000174145"/>
    </source>
</evidence>
<sequence>MEKIASASSLKFLARIADNSSKPILTLLLISFIISLIFIIIQNYVLDENSIWILTVTYINIIIITLCFVIYVRSLYANNQVE</sequence>
<keyword evidence="1" id="KW-0472">Membrane</keyword>
<name>W6JKY5_9POXV</name>
<keyword evidence="3" id="KW-1185">Reference proteome</keyword>
<keyword evidence="1" id="KW-0812">Transmembrane</keyword>